<dbReference type="EMBL" id="JAHQIW010005080">
    <property type="protein sequence ID" value="KAJ1364845.1"/>
    <property type="molecule type" value="Genomic_DNA"/>
</dbReference>
<accession>A0AAD5MUJ0</accession>
<protein>
    <submittedName>
        <fullName evidence="1">Uncharacterized protein</fullName>
    </submittedName>
</protein>
<dbReference type="Proteomes" id="UP001196413">
    <property type="component" value="Unassembled WGS sequence"/>
</dbReference>
<reference evidence="1" key="1">
    <citation type="submission" date="2021-06" db="EMBL/GenBank/DDBJ databases">
        <title>Parelaphostrongylus tenuis whole genome reference sequence.</title>
        <authorList>
            <person name="Garwood T.J."/>
            <person name="Larsen P.A."/>
            <person name="Fountain-Jones N.M."/>
            <person name="Garbe J.R."/>
            <person name="Macchietto M.G."/>
            <person name="Kania S.A."/>
            <person name="Gerhold R.W."/>
            <person name="Richards J.E."/>
            <person name="Wolf T.M."/>
        </authorList>
    </citation>
    <scope>NUCLEOTIDE SEQUENCE</scope>
    <source>
        <strain evidence="1">MNPRO001-30</strain>
        <tissue evidence="1">Meninges</tissue>
    </source>
</reference>
<comment type="caution">
    <text evidence="1">The sequence shown here is derived from an EMBL/GenBank/DDBJ whole genome shotgun (WGS) entry which is preliminary data.</text>
</comment>
<evidence type="ECO:0000313" key="2">
    <source>
        <dbReference type="Proteomes" id="UP001196413"/>
    </source>
</evidence>
<proteinExistence type="predicted"/>
<name>A0AAD5MUJ0_PARTN</name>
<dbReference type="AlphaFoldDB" id="A0AAD5MUJ0"/>
<evidence type="ECO:0000313" key="1">
    <source>
        <dbReference type="EMBL" id="KAJ1364845.1"/>
    </source>
</evidence>
<gene>
    <name evidence="1" type="ORF">KIN20_025027</name>
</gene>
<organism evidence="1 2">
    <name type="scientific">Parelaphostrongylus tenuis</name>
    <name type="common">Meningeal worm</name>
    <dbReference type="NCBI Taxonomy" id="148309"/>
    <lineage>
        <taxon>Eukaryota</taxon>
        <taxon>Metazoa</taxon>
        <taxon>Ecdysozoa</taxon>
        <taxon>Nematoda</taxon>
        <taxon>Chromadorea</taxon>
        <taxon>Rhabditida</taxon>
        <taxon>Rhabditina</taxon>
        <taxon>Rhabditomorpha</taxon>
        <taxon>Strongyloidea</taxon>
        <taxon>Metastrongylidae</taxon>
        <taxon>Parelaphostrongylus</taxon>
    </lineage>
</organism>
<sequence length="82" mass="9164">MRFSIGRVVSKRASVVQRVRALSPDKERASKGESLLSSSCGDLTPHLPKRYVIAIFTQTKDSDVVTVISATSKYSLRRTFYL</sequence>
<keyword evidence="2" id="KW-1185">Reference proteome</keyword>